<feature type="compositionally biased region" description="Basic residues" evidence="2">
    <location>
        <begin position="66"/>
        <end position="77"/>
    </location>
</feature>
<evidence type="ECO:0000313" key="5">
    <source>
        <dbReference type="Proteomes" id="UP001058072"/>
    </source>
</evidence>
<dbReference type="EMBL" id="CP071250">
    <property type="protein sequence ID" value="UUF08340.1"/>
    <property type="molecule type" value="Genomic_DNA"/>
</dbReference>
<feature type="region of interest" description="Disordered" evidence="2">
    <location>
        <begin position="66"/>
        <end position="91"/>
    </location>
</feature>
<protein>
    <recommendedName>
        <fullName evidence="3">Transposase TnpC homeodomain domain-containing protein</fullName>
    </recommendedName>
</protein>
<evidence type="ECO:0000256" key="2">
    <source>
        <dbReference type="SAM" id="MobiDB-lite"/>
    </source>
</evidence>
<dbReference type="AlphaFoldDB" id="A0A9Q9CGS4"/>
<sequence length="91" mass="10674">MTELEQQLMEQNKALLAQNQALLEQVRQLNEQIQCMTKKLFGSSSEKTKVADGQISLFDSDHFLKKQRQLRNKPSKRSRIDVKNKKEEKQN</sequence>
<feature type="compositionally biased region" description="Basic and acidic residues" evidence="2">
    <location>
        <begin position="78"/>
        <end position="91"/>
    </location>
</feature>
<feature type="coiled-coil region" evidence="1">
    <location>
        <begin position="1"/>
        <end position="39"/>
    </location>
</feature>
<evidence type="ECO:0000259" key="3">
    <source>
        <dbReference type="Pfam" id="PF13007"/>
    </source>
</evidence>
<accession>A0A9Q9CGS4</accession>
<gene>
    <name evidence="4" type="ORF">J0J70_12335</name>
</gene>
<dbReference type="Proteomes" id="UP001058072">
    <property type="component" value="Chromosome"/>
</dbReference>
<evidence type="ECO:0000313" key="4">
    <source>
        <dbReference type="EMBL" id="UUF08340.1"/>
    </source>
</evidence>
<evidence type="ECO:0000256" key="1">
    <source>
        <dbReference type="SAM" id="Coils"/>
    </source>
</evidence>
<organism evidence="4 5">
    <name type="scientific">Turicibacter bilis</name>
    <dbReference type="NCBI Taxonomy" id="2735723"/>
    <lineage>
        <taxon>Bacteria</taxon>
        <taxon>Bacillati</taxon>
        <taxon>Bacillota</taxon>
        <taxon>Erysipelotrichia</taxon>
        <taxon>Erysipelotrichales</taxon>
        <taxon>Turicibacteraceae</taxon>
        <taxon>Turicibacter</taxon>
    </lineage>
</organism>
<keyword evidence="1" id="KW-0175">Coiled coil</keyword>
<feature type="domain" description="Transposase TnpC homeodomain" evidence="3">
    <location>
        <begin position="28"/>
        <end position="67"/>
    </location>
</feature>
<dbReference type="Pfam" id="PF13007">
    <property type="entry name" value="LZ_Tnp_IS66"/>
    <property type="match status" value="1"/>
</dbReference>
<name>A0A9Q9CGS4_9FIRM</name>
<proteinExistence type="predicted"/>
<dbReference type="InterPro" id="IPR024463">
    <property type="entry name" value="Transposase_TnpC_homeodom"/>
</dbReference>
<dbReference type="RefSeq" id="WP_212724078.1">
    <property type="nucleotide sequence ID" value="NZ_CP071250.1"/>
</dbReference>
<reference evidence="4" key="1">
    <citation type="submission" date="2021-03" db="EMBL/GenBank/DDBJ databases">
        <title>Comparative Genomics and Metabolomics in the genus Turicibacter.</title>
        <authorList>
            <person name="Maki J."/>
            <person name="Looft T."/>
        </authorList>
    </citation>
    <scope>NUCLEOTIDE SEQUENCE</scope>
    <source>
        <strain evidence="4">ISU324</strain>
    </source>
</reference>